<keyword evidence="2" id="KW-0255">Endonuclease</keyword>
<evidence type="ECO:0000313" key="2">
    <source>
        <dbReference type="EMBL" id="TNJ45359.1"/>
    </source>
</evidence>
<dbReference type="Pfam" id="PF19580">
    <property type="entry name" value="Exo_endo_phos_3"/>
    <property type="match status" value="1"/>
</dbReference>
<dbReference type="InterPro" id="IPR005135">
    <property type="entry name" value="Endo/exonuclease/phosphatase"/>
</dbReference>
<dbReference type="PANTHER" id="PTHR42834:SF1">
    <property type="entry name" value="ENDONUCLEASE_EXONUCLEASE_PHOSPHATASE FAMILY PROTEIN (AFU_ORTHOLOGUE AFUA_3G09210)"/>
    <property type="match status" value="1"/>
</dbReference>
<sequence length="323" mass="37982">MTNPFYENIMVRHDMQTLAFYNVENLFDLKSNKYTNDREFISSSVKNWTPKRYENKLRKLGFCMANIGRRETGKHPALIGLAEVENKTVLNDLLESKHLNKFNYNYVHYDSMDERGIDVALLYDEDVFQVTHSEIFTISLLDKDGDPDYTRDILLVSGVLENTPIHVIVNHWSSRREGAQETEVKRMASSYKVQEIISRLKLEHEQLNIIVMGDFNDDPHNTSIKQMVDHSALYNPFETLRSFNRGTVKHKRQWFLFDQIMLSSNFLKHSIDQFEFFKANIFDEDFLKLFKGPFKGAPFRTYVGQKYKGGYSDHFPVYLILKK</sequence>
<dbReference type="InterPro" id="IPR036691">
    <property type="entry name" value="Endo/exonu/phosph_ase_sf"/>
</dbReference>
<reference evidence="2 3" key="1">
    <citation type="submission" date="2019-05" db="EMBL/GenBank/DDBJ databases">
        <title>Tamlana fucoidanivorans sp. nov., isolated from the surface of algae collected from Fujian province in China.</title>
        <authorList>
            <person name="Li J."/>
        </authorList>
    </citation>
    <scope>NUCLEOTIDE SEQUENCE [LARGE SCALE GENOMIC DNA]</scope>
    <source>
        <strain evidence="2 3">CW2-9</strain>
    </source>
</reference>
<comment type="caution">
    <text evidence="2">The sequence shown here is derived from an EMBL/GenBank/DDBJ whole genome shotgun (WGS) entry which is preliminary data.</text>
</comment>
<dbReference type="PANTHER" id="PTHR42834">
    <property type="entry name" value="ENDONUCLEASE/EXONUCLEASE/PHOSPHATASE FAMILY PROTEIN (AFU_ORTHOLOGUE AFUA_3G09210)"/>
    <property type="match status" value="1"/>
</dbReference>
<dbReference type="AlphaFoldDB" id="A0A5C4SMQ9"/>
<accession>A0A5C4SMQ9</accession>
<dbReference type="OrthoDB" id="9802724at2"/>
<protein>
    <submittedName>
        <fullName evidence="2">Endonuclease</fullName>
    </submittedName>
</protein>
<keyword evidence="2" id="KW-0540">Nuclease</keyword>
<dbReference type="EMBL" id="VDCS01000005">
    <property type="protein sequence ID" value="TNJ45359.1"/>
    <property type="molecule type" value="Genomic_DNA"/>
</dbReference>
<dbReference type="RefSeq" id="WP_139695938.1">
    <property type="nucleotide sequence ID" value="NZ_CP074074.1"/>
</dbReference>
<evidence type="ECO:0000313" key="3">
    <source>
        <dbReference type="Proteomes" id="UP000308713"/>
    </source>
</evidence>
<dbReference type="Proteomes" id="UP000308713">
    <property type="component" value="Unassembled WGS sequence"/>
</dbReference>
<dbReference type="Gene3D" id="3.60.10.10">
    <property type="entry name" value="Endonuclease/exonuclease/phosphatase"/>
    <property type="match status" value="1"/>
</dbReference>
<organism evidence="2 3">
    <name type="scientific">Allotamlana fucoidanivorans</name>
    <dbReference type="NCBI Taxonomy" id="2583814"/>
    <lineage>
        <taxon>Bacteria</taxon>
        <taxon>Pseudomonadati</taxon>
        <taxon>Bacteroidota</taxon>
        <taxon>Flavobacteriia</taxon>
        <taxon>Flavobacteriales</taxon>
        <taxon>Flavobacteriaceae</taxon>
        <taxon>Allotamlana</taxon>
    </lineage>
</organism>
<dbReference type="GO" id="GO:0004519">
    <property type="term" value="F:endonuclease activity"/>
    <property type="evidence" value="ECO:0007669"/>
    <property type="project" value="UniProtKB-KW"/>
</dbReference>
<proteinExistence type="predicted"/>
<feature type="domain" description="Endonuclease/exonuclease/phosphatase" evidence="1">
    <location>
        <begin position="17"/>
        <end position="323"/>
    </location>
</feature>
<keyword evidence="3" id="KW-1185">Reference proteome</keyword>
<dbReference type="SUPFAM" id="SSF56219">
    <property type="entry name" value="DNase I-like"/>
    <property type="match status" value="1"/>
</dbReference>
<keyword evidence="2" id="KW-0378">Hydrolase</keyword>
<evidence type="ECO:0000259" key="1">
    <source>
        <dbReference type="Pfam" id="PF19580"/>
    </source>
</evidence>
<name>A0A5C4SMQ9_9FLAO</name>
<gene>
    <name evidence="2" type="ORF">FGF67_06515</name>
</gene>